<evidence type="ECO:0000313" key="1">
    <source>
        <dbReference type="EMBL" id="GGH72512.1"/>
    </source>
</evidence>
<keyword evidence="2" id="KW-1185">Reference proteome</keyword>
<evidence type="ECO:0008006" key="3">
    <source>
        <dbReference type="Google" id="ProtNLM"/>
    </source>
</evidence>
<evidence type="ECO:0000313" key="2">
    <source>
        <dbReference type="Proteomes" id="UP000605427"/>
    </source>
</evidence>
<organism evidence="1 2">
    <name type="scientific">Saccharibacillus endophyticus</name>
    <dbReference type="NCBI Taxonomy" id="2060666"/>
    <lineage>
        <taxon>Bacteria</taxon>
        <taxon>Bacillati</taxon>
        <taxon>Bacillota</taxon>
        <taxon>Bacilli</taxon>
        <taxon>Bacillales</taxon>
        <taxon>Paenibacillaceae</taxon>
        <taxon>Saccharibacillus</taxon>
    </lineage>
</organism>
<name>A0ABQ1ZQK8_9BACL</name>
<proteinExistence type="predicted"/>
<dbReference type="RefSeq" id="WP_037289356.1">
    <property type="nucleotide sequence ID" value="NZ_BMDD01000001.1"/>
</dbReference>
<sequence length="82" mass="9278">MRGIYIRILYDNGIEKEYAFDSSEELTPAELEIAVRELKEAYVVPAFRGERPEGDGCMTFESEGRDISVNLAKVSEVAFSIR</sequence>
<protein>
    <recommendedName>
        <fullName evidence="3">DUF2922 domain-containing protein</fullName>
    </recommendedName>
</protein>
<dbReference type="EMBL" id="BMDD01000001">
    <property type="protein sequence ID" value="GGH72512.1"/>
    <property type="molecule type" value="Genomic_DNA"/>
</dbReference>
<accession>A0ABQ1ZQK8</accession>
<reference evidence="2" key="1">
    <citation type="journal article" date="2019" name="Int. J. Syst. Evol. Microbiol.">
        <title>The Global Catalogue of Microorganisms (GCM) 10K type strain sequencing project: providing services to taxonomists for standard genome sequencing and annotation.</title>
        <authorList>
            <consortium name="The Broad Institute Genomics Platform"/>
            <consortium name="The Broad Institute Genome Sequencing Center for Infectious Disease"/>
            <person name="Wu L."/>
            <person name="Ma J."/>
        </authorList>
    </citation>
    <scope>NUCLEOTIDE SEQUENCE [LARGE SCALE GENOMIC DNA]</scope>
    <source>
        <strain evidence="2">CCM 8702</strain>
    </source>
</reference>
<dbReference type="Proteomes" id="UP000605427">
    <property type="component" value="Unassembled WGS sequence"/>
</dbReference>
<gene>
    <name evidence="1" type="ORF">GCM10007362_10710</name>
</gene>
<comment type="caution">
    <text evidence="1">The sequence shown here is derived from an EMBL/GenBank/DDBJ whole genome shotgun (WGS) entry which is preliminary data.</text>
</comment>